<dbReference type="EMBL" id="CP074405">
    <property type="protein sequence ID" value="QVI61549.1"/>
    <property type="molecule type" value="Genomic_DNA"/>
</dbReference>
<sequence>MDAQGWAGGVMTALRWVAHLLAVQALVVVGTLAGGVVLGLFPALDAGGRVLARLPAGTPSEHVWQDFWHAWRAGWRRAVLVGAPLWLVAAVLAADAWALSAAQGPVRAALGAGLGLVTAWAVVVLAYAAPVLRRYRAPLPATWRFLVLAPALGPGTAVGVLGVAAVWAATCWVAPPLAVLGGVAVPLLATGWLVDVRLDRLDAR</sequence>
<evidence type="ECO:0000313" key="3">
    <source>
        <dbReference type="Proteomes" id="UP000677804"/>
    </source>
</evidence>
<reference evidence="2 3" key="1">
    <citation type="submission" date="2021-05" db="EMBL/GenBank/DDBJ databases">
        <title>Novel species in genus Cellulomonas.</title>
        <authorList>
            <person name="Zhang G."/>
        </authorList>
    </citation>
    <scope>NUCLEOTIDE SEQUENCE [LARGE SCALE GENOMIC DNA]</scope>
    <source>
        <strain evidence="3">zg-ZUI222</strain>
    </source>
</reference>
<feature type="transmembrane region" description="Helical" evidence="1">
    <location>
        <begin position="141"/>
        <end position="167"/>
    </location>
</feature>
<keyword evidence="1" id="KW-1133">Transmembrane helix</keyword>
<protein>
    <submittedName>
        <fullName evidence="2">DUF624 domain-containing protein</fullName>
    </submittedName>
</protein>
<evidence type="ECO:0000313" key="2">
    <source>
        <dbReference type="EMBL" id="QVI61549.1"/>
    </source>
</evidence>
<feature type="transmembrane region" description="Helical" evidence="1">
    <location>
        <begin position="20"/>
        <end position="44"/>
    </location>
</feature>
<name>A0ABX8D272_9CELL</name>
<dbReference type="RefSeq" id="WP_207339128.1">
    <property type="nucleotide sequence ID" value="NZ_CP074405.1"/>
</dbReference>
<feature type="transmembrane region" description="Helical" evidence="1">
    <location>
        <begin position="78"/>
        <end position="102"/>
    </location>
</feature>
<feature type="transmembrane region" description="Helical" evidence="1">
    <location>
        <begin position="173"/>
        <end position="194"/>
    </location>
</feature>
<dbReference type="InterPro" id="IPR006938">
    <property type="entry name" value="DUF624"/>
</dbReference>
<keyword evidence="1" id="KW-0472">Membrane</keyword>
<dbReference type="Proteomes" id="UP000677804">
    <property type="component" value="Chromosome"/>
</dbReference>
<accession>A0ABX8D272</accession>
<dbReference type="Pfam" id="PF04854">
    <property type="entry name" value="DUF624"/>
    <property type="match status" value="1"/>
</dbReference>
<keyword evidence="1" id="KW-0812">Transmembrane</keyword>
<proteinExistence type="predicted"/>
<organism evidence="2 3">
    <name type="scientific">Cellulomonas wangleii</name>
    <dbReference type="NCBI Taxonomy" id="2816956"/>
    <lineage>
        <taxon>Bacteria</taxon>
        <taxon>Bacillati</taxon>
        <taxon>Actinomycetota</taxon>
        <taxon>Actinomycetes</taxon>
        <taxon>Micrococcales</taxon>
        <taxon>Cellulomonadaceae</taxon>
        <taxon>Cellulomonas</taxon>
    </lineage>
</organism>
<gene>
    <name evidence="2" type="ORF">KG103_13875</name>
</gene>
<keyword evidence="3" id="KW-1185">Reference proteome</keyword>
<evidence type="ECO:0000256" key="1">
    <source>
        <dbReference type="SAM" id="Phobius"/>
    </source>
</evidence>
<feature type="transmembrane region" description="Helical" evidence="1">
    <location>
        <begin position="108"/>
        <end position="129"/>
    </location>
</feature>